<accession>A0A8C5R1P1</accession>
<dbReference type="PANTHER" id="PTHR15508">
    <property type="entry name" value="RIBOSOMAL PROTEIN S6 KINASE"/>
    <property type="match status" value="1"/>
</dbReference>
<dbReference type="Pfam" id="PF04212">
    <property type="entry name" value="MIT"/>
    <property type="match status" value="1"/>
</dbReference>
<evidence type="ECO:0000313" key="3">
    <source>
        <dbReference type="Ensembl" id="ENSLLEP00000044368.1"/>
    </source>
</evidence>
<evidence type="ECO:0000259" key="2">
    <source>
        <dbReference type="PROSITE" id="PS50011"/>
    </source>
</evidence>
<sequence>MTSSPGGAGWRSCIPHHRLAASHDSMCASDPLLLLLTMFQGPVSGDGDVSCRYRVGVTALSEQSLVANDYLVDAAKQLHVALERDANEEYEAAFSHYKHGVELLLDGVTVDPSRERRDAVKRKISQYLKRAEEIFNCHLQRPAGSAWGAGEGYSSLRFRPIRALSGAVENLKHCRVIEIIDKVQLVYDPTSGLQFVLKSLMKSGRSGHGAVTVIPQRVPFMVQLQRFYVSDDSLYLQLQHIPGGRLWGNLWRYQGTRGDYADSPGLARDDECPSAPGVSDREVPIVGVPESQVQVWGAQLVTALEMLHQEGVLCRDLNPRNLLLSDKGDVCLTYFGQWREVNVSCCPEAAERLYVAPEVLGTGPVDEACDWWSLGTLLYELLTGQVRPPPSSLYWLPGNLLLPVLTPPPPPAAPLQVPHLRCQRPHAAPCAQRSEPGRRRAAQTGENSLRPMQRRAEPLTPLYS</sequence>
<proteinExistence type="predicted"/>
<name>A0A8C5R1P1_9ANUR</name>
<reference evidence="3" key="2">
    <citation type="submission" date="2025-09" db="UniProtKB">
        <authorList>
            <consortium name="Ensembl"/>
        </authorList>
    </citation>
    <scope>IDENTIFICATION</scope>
</reference>
<gene>
    <name evidence="3" type="primary">RPS6KL1</name>
</gene>
<protein>
    <submittedName>
        <fullName evidence="3">Ribosomal protein S6 kinase like 1</fullName>
    </submittedName>
</protein>
<dbReference type="GeneTree" id="ENSGT00940000159815"/>
<dbReference type="AlphaFoldDB" id="A0A8C5R1P1"/>
<dbReference type="SUPFAM" id="SSF56112">
    <property type="entry name" value="Protein kinase-like (PK-like)"/>
    <property type="match status" value="1"/>
</dbReference>
<dbReference type="InterPro" id="IPR036181">
    <property type="entry name" value="MIT_dom_sf"/>
</dbReference>
<dbReference type="Gene3D" id="1.10.510.10">
    <property type="entry name" value="Transferase(Phosphotransferase) domain 1"/>
    <property type="match status" value="1"/>
</dbReference>
<dbReference type="PROSITE" id="PS50011">
    <property type="entry name" value="PROTEIN_KINASE_DOM"/>
    <property type="match status" value="1"/>
</dbReference>
<keyword evidence="4" id="KW-1185">Reference proteome</keyword>
<dbReference type="GO" id="GO:0005524">
    <property type="term" value="F:ATP binding"/>
    <property type="evidence" value="ECO:0007669"/>
    <property type="project" value="InterPro"/>
</dbReference>
<reference evidence="3" key="1">
    <citation type="submission" date="2025-08" db="UniProtKB">
        <authorList>
            <consortium name="Ensembl"/>
        </authorList>
    </citation>
    <scope>IDENTIFICATION</scope>
</reference>
<feature type="domain" description="Protein kinase" evidence="2">
    <location>
        <begin position="141"/>
        <end position="464"/>
    </location>
</feature>
<dbReference type="PANTHER" id="PTHR15508:SF4">
    <property type="entry name" value="RIBOSOMAL PROTEIN S6 KINASE-LIKE 1"/>
    <property type="match status" value="1"/>
</dbReference>
<dbReference type="GO" id="GO:0004672">
    <property type="term" value="F:protein kinase activity"/>
    <property type="evidence" value="ECO:0007669"/>
    <property type="project" value="InterPro"/>
</dbReference>
<dbReference type="SUPFAM" id="SSF116846">
    <property type="entry name" value="MIT domain"/>
    <property type="match status" value="1"/>
</dbReference>
<dbReference type="SMART" id="SM00745">
    <property type="entry name" value="MIT"/>
    <property type="match status" value="1"/>
</dbReference>
<dbReference type="Gene3D" id="1.20.58.80">
    <property type="entry name" value="Phosphotransferase system, lactose/cellobiose-type IIA subunit"/>
    <property type="match status" value="1"/>
</dbReference>
<dbReference type="OrthoDB" id="1278353at2759"/>
<dbReference type="InterPro" id="IPR000719">
    <property type="entry name" value="Prot_kinase_dom"/>
</dbReference>
<dbReference type="Proteomes" id="UP000694569">
    <property type="component" value="Unplaced"/>
</dbReference>
<evidence type="ECO:0000256" key="1">
    <source>
        <dbReference type="SAM" id="MobiDB-lite"/>
    </source>
</evidence>
<feature type="region of interest" description="Disordered" evidence="1">
    <location>
        <begin position="428"/>
        <end position="464"/>
    </location>
</feature>
<organism evidence="3 4">
    <name type="scientific">Leptobrachium leishanense</name>
    <name type="common">Leishan spiny toad</name>
    <dbReference type="NCBI Taxonomy" id="445787"/>
    <lineage>
        <taxon>Eukaryota</taxon>
        <taxon>Metazoa</taxon>
        <taxon>Chordata</taxon>
        <taxon>Craniata</taxon>
        <taxon>Vertebrata</taxon>
        <taxon>Euteleostomi</taxon>
        <taxon>Amphibia</taxon>
        <taxon>Batrachia</taxon>
        <taxon>Anura</taxon>
        <taxon>Pelobatoidea</taxon>
        <taxon>Megophryidae</taxon>
        <taxon>Leptobrachium</taxon>
    </lineage>
</organism>
<dbReference type="InterPro" id="IPR051866">
    <property type="entry name" value="Intracell_Sig-Traffick_Protein"/>
</dbReference>
<dbReference type="Ensembl" id="ENSLLET00000046148.1">
    <property type="protein sequence ID" value="ENSLLEP00000044368.1"/>
    <property type="gene ID" value="ENSLLEG00000028185.1"/>
</dbReference>
<dbReference type="InterPro" id="IPR007330">
    <property type="entry name" value="MIT_dom"/>
</dbReference>
<dbReference type="Pfam" id="PF00069">
    <property type="entry name" value="Pkinase"/>
    <property type="match status" value="1"/>
</dbReference>
<evidence type="ECO:0000313" key="4">
    <source>
        <dbReference type="Proteomes" id="UP000694569"/>
    </source>
</evidence>
<dbReference type="CDD" id="cd02677">
    <property type="entry name" value="MIT_SNX15"/>
    <property type="match status" value="1"/>
</dbReference>
<dbReference type="InterPro" id="IPR011009">
    <property type="entry name" value="Kinase-like_dom_sf"/>
</dbReference>
<dbReference type="SMART" id="SM00220">
    <property type="entry name" value="S_TKc"/>
    <property type="match status" value="1"/>
</dbReference>